<evidence type="ECO:0000256" key="1">
    <source>
        <dbReference type="SAM" id="MobiDB-lite"/>
    </source>
</evidence>
<sequence length="828" mass="91396">MRQRSSTRSPDRRLRDRSLGRGSRYLRDRDHMRHPAQRPSSRNRHEDRRAPCIREIEIELKPPSCNENPLPLRHRSNYGQPRPSSRARSRGSARECSRGRHSSRRRERRQRSLSRHHELESKCFDDIMSSLNSCEERSQSRRERSGSRPRYERSDSRLSRKSSVEHSRGAVPSSESRQSRPRDSAKYVRRSSSQLRRSSCRSSMSSTSTAHQEVTKILDRRGCGVPSQLSRHNSSDGAYARHDLNSLERRSSDGLRRNPADLLCTKSLQSDTESRVSSILDMITSLNKLTSRRNSSGNARRAISDEEDSLFYPQKIWQEIKTTSVKFSDEMAPICRGPNSNQTSTTASTGSSSAEESMRVSSESNERMNVGKNVVGRPKFVAAPDDHVAPVSSGTIDHLKVESPMSTVLTIDQRPYLKSSSLPTPTKPSPPPPRRSSHTLPSNFPPPPVKAAKSQMLKCQLNGSSTSLLGPGELTDKVNAFSRSAPPPPPRPRKNTEALLPLPPPREVKTPEPIQILPSPSIQTPDPIRSVSAGRGFDRLDSSSMPHPARPLSRERGFAPIDYKPMVPQEQPTTMLDEPTSNFPMGLDKEKKLLNRSSRVSRVENKAHVDQNGDAGLYTGEVNEDGLPNGKGKMKYDNGIYYEGKWTNGRQDSTVQRDRMLGGFTSWKGQPKNKRKGENGGGCTVYGMDWIDHSGMAGKYTGDVNDDNVPDGRGIMKYDFGLVAEGEWIKGVLNGGSRNGQMAGGATIIPGGTVVPGGAGGTVVQRPNGMSTVGGGAMSVVSGLGMMSIGGTGASMPGPSMMNQYNQMAMNPNMYQMYGYNMPGYSFR</sequence>
<feature type="region of interest" description="Disordered" evidence="1">
    <location>
        <begin position="331"/>
        <end position="370"/>
    </location>
</feature>
<protein>
    <submittedName>
        <fullName evidence="2">Uncharacterized protein</fullName>
    </submittedName>
</protein>
<feature type="region of interest" description="Disordered" evidence="1">
    <location>
        <begin position="410"/>
        <end position="507"/>
    </location>
</feature>
<dbReference type="PANTHER" id="PTHR23084:SF263">
    <property type="entry name" value="MORN REPEAT-CONTAINING PROTEIN 1"/>
    <property type="match status" value="1"/>
</dbReference>
<keyword evidence="3" id="KW-1185">Reference proteome</keyword>
<feature type="region of interest" description="Disordered" evidence="1">
    <location>
        <begin position="1"/>
        <end position="116"/>
    </location>
</feature>
<dbReference type="Gene3D" id="2.20.110.10">
    <property type="entry name" value="Histone H3 K4-specific methyltransferase SET7/9 N-terminal domain"/>
    <property type="match status" value="1"/>
</dbReference>
<feature type="compositionally biased region" description="Basic and acidic residues" evidence="1">
    <location>
        <begin position="9"/>
        <end position="33"/>
    </location>
</feature>
<dbReference type="AlphaFoldDB" id="A0ABD3QTI3"/>
<dbReference type="SUPFAM" id="SSF82185">
    <property type="entry name" value="Histone H3 K4-specific methyltransferase SET7/9 N-terminal domain"/>
    <property type="match status" value="1"/>
</dbReference>
<feature type="compositionally biased region" description="Pro residues" evidence="1">
    <location>
        <begin position="425"/>
        <end position="434"/>
    </location>
</feature>
<proteinExistence type="predicted"/>
<dbReference type="PANTHER" id="PTHR23084">
    <property type="entry name" value="PHOSPHATIDYLINOSITOL-4-PHOSPHATE 5-KINASE RELATED"/>
    <property type="match status" value="1"/>
</dbReference>
<accession>A0ABD3QTI3</accession>
<feature type="compositionally biased region" description="Basic and acidic residues" evidence="1">
    <location>
        <begin position="177"/>
        <end position="186"/>
    </location>
</feature>
<name>A0ABD3QTI3_9STRA</name>
<feature type="compositionally biased region" description="Basic and acidic residues" evidence="1">
    <location>
        <begin position="134"/>
        <end position="168"/>
    </location>
</feature>
<gene>
    <name evidence="2" type="ORF">ACHAWO_012882</name>
</gene>
<feature type="compositionally biased region" description="Basic and acidic residues" evidence="1">
    <location>
        <begin position="213"/>
        <end position="222"/>
    </location>
</feature>
<comment type="caution">
    <text evidence="2">The sequence shown here is derived from an EMBL/GenBank/DDBJ whole genome shotgun (WGS) entry which is preliminary data.</text>
</comment>
<feature type="region of interest" description="Disordered" evidence="1">
    <location>
        <begin position="535"/>
        <end position="555"/>
    </location>
</feature>
<feature type="compositionally biased region" description="Basic residues" evidence="1">
    <location>
        <begin position="99"/>
        <end position="114"/>
    </location>
</feature>
<feature type="region of interest" description="Disordered" evidence="1">
    <location>
        <begin position="134"/>
        <end position="245"/>
    </location>
</feature>
<feature type="compositionally biased region" description="Low complexity" evidence="1">
    <location>
        <begin position="190"/>
        <end position="208"/>
    </location>
</feature>
<feature type="compositionally biased region" description="Low complexity" evidence="1">
    <location>
        <begin position="343"/>
        <end position="363"/>
    </location>
</feature>
<dbReference type="Proteomes" id="UP001530400">
    <property type="component" value="Unassembled WGS sequence"/>
</dbReference>
<feature type="compositionally biased region" description="Basic and acidic residues" evidence="1">
    <location>
        <begin position="43"/>
        <end position="60"/>
    </location>
</feature>
<dbReference type="EMBL" id="JALLPJ020000067">
    <property type="protein sequence ID" value="KAL3803567.1"/>
    <property type="molecule type" value="Genomic_DNA"/>
</dbReference>
<evidence type="ECO:0000313" key="2">
    <source>
        <dbReference type="EMBL" id="KAL3803567.1"/>
    </source>
</evidence>
<evidence type="ECO:0000313" key="3">
    <source>
        <dbReference type="Proteomes" id="UP001530400"/>
    </source>
</evidence>
<feature type="compositionally biased region" description="Polar residues" evidence="1">
    <location>
        <begin position="227"/>
        <end position="236"/>
    </location>
</feature>
<organism evidence="2 3">
    <name type="scientific">Cyclotella atomus</name>
    <dbReference type="NCBI Taxonomy" id="382360"/>
    <lineage>
        <taxon>Eukaryota</taxon>
        <taxon>Sar</taxon>
        <taxon>Stramenopiles</taxon>
        <taxon>Ochrophyta</taxon>
        <taxon>Bacillariophyta</taxon>
        <taxon>Coscinodiscophyceae</taxon>
        <taxon>Thalassiosirophycidae</taxon>
        <taxon>Stephanodiscales</taxon>
        <taxon>Stephanodiscaceae</taxon>
        <taxon>Cyclotella</taxon>
    </lineage>
</organism>
<reference evidence="2 3" key="1">
    <citation type="submission" date="2024-10" db="EMBL/GenBank/DDBJ databases">
        <title>Updated reference genomes for cyclostephanoid diatoms.</title>
        <authorList>
            <person name="Roberts W.R."/>
            <person name="Alverson A.J."/>
        </authorList>
    </citation>
    <scope>NUCLEOTIDE SEQUENCE [LARGE SCALE GENOMIC DNA]</scope>
    <source>
        <strain evidence="2 3">AJA010-31</strain>
    </source>
</reference>